<keyword evidence="5" id="KW-0408">Iron</keyword>
<keyword evidence="4" id="KW-0479">Metal-binding</keyword>
<evidence type="ECO:0000256" key="2">
    <source>
        <dbReference type="ARBA" id="ARBA00022617"/>
    </source>
</evidence>
<accession>A0A1B6G4Z3</accession>
<dbReference type="CDD" id="cd01040">
    <property type="entry name" value="Mb-like"/>
    <property type="match status" value="1"/>
</dbReference>
<dbReference type="GO" id="GO:0005344">
    <property type="term" value="F:oxygen carrier activity"/>
    <property type="evidence" value="ECO:0007669"/>
    <property type="project" value="UniProtKB-KW"/>
</dbReference>
<reference evidence="8" key="1">
    <citation type="submission" date="2015-11" db="EMBL/GenBank/DDBJ databases">
        <title>De novo transcriptome assembly of four potential Pierce s Disease insect vectors from Arizona vineyards.</title>
        <authorList>
            <person name="Tassone E.E."/>
        </authorList>
    </citation>
    <scope>NUCLEOTIDE SEQUENCE</scope>
</reference>
<sequence>ILKVLYSIVSKYLTKSYHSLFIKMESNLNNARKSPKVSGSSEDDYIEKVNHHMRILTRLDDNEMELIREGWKCITESEDNFRTAFSSKLAQKNLAKVHFKHVENVSITDEGFSHEFLMSHSVDVMNTMHLMFNDIRNPESWMPEILRIATLHKLFGVTLEDLKRFRCCVIEVLQQCLGEDGYTPQIKDVWDRVLECIEIFINQFGMDYKN</sequence>
<comment type="similarity">
    <text evidence="6">Belongs to the globin family.</text>
</comment>
<keyword evidence="3 6" id="KW-0561">Oxygen transport</keyword>
<dbReference type="EMBL" id="GECZ01012277">
    <property type="protein sequence ID" value="JAS57492.1"/>
    <property type="molecule type" value="Transcribed_RNA"/>
</dbReference>
<dbReference type="Pfam" id="PF00042">
    <property type="entry name" value="Globin"/>
    <property type="match status" value="1"/>
</dbReference>
<dbReference type="PANTHER" id="PTHR46458">
    <property type="entry name" value="BLR2807 PROTEIN"/>
    <property type="match status" value="1"/>
</dbReference>
<dbReference type="GO" id="GO:0046872">
    <property type="term" value="F:metal ion binding"/>
    <property type="evidence" value="ECO:0007669"/>
    <property type="project" value="UniProtKB-KW"/>
</dbReference>
<evidence type="ECO:0000259" key="7">
    <source>
        <dbReference type="Pfam" id="PF00042"/>
    </source>
</evidence>
<evidence type="ECO:0000256" key="5">
    <source>
        <dbReference type="ARBA" id="ARBA00023004"/>
    </source>
</evidence>
<dbReference type="PANTHER" id="PTHR46458:SF1">
    <property type="entry name" value="GEO09476P1"/>
    <property type="match status" value="1"/>
</dbReference>
<dbReference type="InterPro" id="IPR000971">
    <property type="entry name" value="Globin"/>
</dbReference>
<evidence type="ECO:0000256" key="4">
    <source>
        <dbReference type="ARBA" id="ARBA00022723"/>
    </source>
</evidence>
<dbReference type="Gene3D" id="1.10.490.10">
    <property type="entry name" value="Globins"/>
    <property type="match status" value="1"/>
</dbReference>
<keyword evidence="2 6" id="KW-0349">Heme</keyword>
<dbReference type="GO" id="GO:0019825">
    <property type="term" value="F:oxygen binding"/>
    <property type="evidence" value="ECO:0007669"/>
    <property type="project" value="InterPro"/>
</dbReference>
<feature type="non-terminal residue" evidence="8">
    <location>
        <position position="1"/>
    </location>
</feature>
<protein>
    <recommendedName>
        <fullName evidence="7">Globin domain-containing protein</fullName>
    </recommendedName>
</protein>
<feature type="domain" description="Globin" evidence="7">
    <location>
        <begin position="85"/>
        <end position="197"/>
    </location>
</feature>
<evidence type="ECO:0000313" key="8">
    <source>
        <dbReference type="EMBL" id="JAS57492.1"/>
    </source>
</evidence>
<organism evidence="8">
    <name type="scientific">Cuerna arida</name>
    <dbReference type="NCBI Taxonomy" id="1464854"/>
    <lineage>
        <taxon>Eukaryota</taxon>
        <taxon>Metazoa</taxon>
        <taxon>Ecdysozoa</taxon>
        <taxon>Arthropoda</taxon>
        <taxon>Hexapoda</taxon>
        <taxon>Insecta</taxon>
        <taxon>Pterygota</taxon>
        <taxon>Neoptera</taxon>
        <taxon>Paraneoptera</taxon>
        <taxon>Hemiptera</taxon>
        <taxon>Auchenorrhyncha</taxon>
        <taxon>Membracoidea</taxon>
        <taxon>Cicadellidae</taxon>
        <taxon>Cicadellinae</taxon>
        <taxon>Proconiini</taxon>
        <taxon>Cuerna</taxon>
    </lineage>
</organism>
<dbReference type="InterPro" id="IPR050532">
    <property type="entry name" value="Globin-like_OT"/>
</dbReference>
<dbReference type="InterPro" id="IPR009050">
    <property type="entry name" value="Globin-like_sf"/>
</dbReference>
<dbReference type="GO" id="GO:0020037">
    <property type="term" value="F:heme binding"/>
    <property type="evidence" value="ECO:0007669"/>
    <property type="project" value="InterPro"/>
</dbReference>
<keyword evidence="1 6" id="KW-0813">Transport</keyword>
<evidence type="ECO:0000256" key="6">
    <source>
        <dbReference type="RuleBase" id="RU000356"/>
    </source>
</evidence>
<dbReference type="SUPFAM" id="SSF46458">
    <property type="entry name" value="Globin-like"/>
    <property type="match status" value="1"/>
</dbReference>
<gene>
    <name evidence="8" type="ORF">g.45438</name>
</gene>
<dbReference type="InterPro" id="IPR012292">
    <property type="entry name" value="Globin/Proto"/>
</dbReference>
<proteinExistence type="inferred from homology"/>
<evidence type="ECO:0000256" key="3">
    <source>
        <dbReference type="ARBA" id="ARBA00022621"/>
    </source>
</evidence>
<dbReference type="InterPro" id="IPR044399">
    <property type="entry name" value="Mb-like_M"/>
</dbReference>
<evidence type="ECO:0000256" key="1">
    <source>
        <dbReference type="ARBA" id="ARBA00022448"/>
    </source>
</evidence>
<name>A0A1B6G4Z3_9HEMI</name>
<dbReference type="AlphaFoldDB" id="A0A1B6G4Z3"/>